<reference evidence="1 2" key="1">
    <citation type="journal article" date="2010" name="J. Bacteriol.">
        <title>Genome sequence of Lentisphaera araneosa HTCC2155T, the type species of the order Lentisphaerales in the phylum Lentisphaerae.</title>
        <authorList>
            <person name="Thrash J.C."/>
            <person name="Cho J.C."/>
            <person name="Vergin K.L."/>
            <person name="Morris R.M."/>
            <person name="Giovannoni S.J."/>
        </authorList>
    </citation>
    <scope>NUCLEOTIDE SEQUENCE [LARGE SCALE GENOMIC DNA]</scope>
    <source>
        <strain evidence="1 2">HTCC2155</strain>
    </source>
</reference>
<dbReference type="OrthoDB" id="344755at2"/>
<organism evidence="1 2">
    <name type="scientific">Lentisphaera araneosa HTCC2155</name>
    <dbReference type="NCBI Taxonomy" id="313628"/>
    <lineage>
        <taxon>Bacteria</taxon>
        <taxon>Pseudomonadati</taxon>
        <taxon>Lentisphaerota</taxon>
        <taxon>Lentisphaeria</taxon>
        <taxon>Lentisphaerales</taxon>
        <taxon>Lentisphaeraceae</taxon>
        <taxon>Lentisphaera</taxon>
    </lineage>
</organism>
<dbReference type="RefSeq" id="WP_007281236.1">
    <property type="nucleotide sequence ID" value="NZ_ABCK01000041.1"/>
</dbReference>
<evidence type="ECO:0008006" key="3">
    <source>
        <dbReference type="Google" id="ProtNLM"/>
    </source>
</evidence>
<sequence>MNTDVQYITDKKGRKKSVILDIDQYERIMEDLSDLATAAERSQEDSIPMEVFLQDLKKDGII</sequence>
<dbReference type="STRING" id="313628.LNTAR_03059"/>
<dbReference type="InterPro" id="IPR049537">
    <property type="entry name" value="RelB-like"/>
</dbReference>
<dbReference type="EMBL" id="ABCK01000041">
    <property type="protein sequence ID" value="EDM24963.1"/>
    <property type="molecule type" value="Genomic_DNA"/>
</dbReference>
<comment type="caution">
    <text evidence="1">The sequence shown here is derived from an EMBL/GenBank/DDBJ whole genome shotgun (WGS) entry which is preliminary data.</text>
</comment>
<name>A6DTU2_9BACT</name>
<dbReference type="AlphaFoldDB" id="A6DTU2"/>
<protein>
    <recommendedName>
        <fullName evidence="3">Antitoxin</fullName>
    </recommendedName>
</protein>
<accession>A6DTU2</accession>
<dbReference type="Pfam" id="PF18506">
    <property type="entry name" value="RelB-like"/>
    <property type="match status" value="1"/>
</dbReference>
<evidence type="ECO:0000313" key="1">
    <source>
        <dbReference type="EMBL" id="EDM24963.1"/>
    </source>
</evidence>
<dbReference type="Proteomes" id="UP000004947">
    <property type="component" value="Unassembled WGS sequence"/>
</dbReference>
<keyword evidence="2" id="KW-1185">Reference proteome</keyword>
<gene>
    <name evidence="1" type="ORF">LNTAR_03059</name>
</gene>
<proteinExistence type="predicted"/>
<evidence type="ECO:0000313" key="2">
    <source>
        <dbReference type="Proteomes" id="UP000004947"/>
    </source>
</evidence>